<name>A0A8C6CPZ3_MOSMO</name>
<evidence type="ECO:0000256" key="3">
    <source>
        <dbReference type="PROSITE-ProRule" id="PRU00176"/>
    </source>
</evidence>
<organism evidence="6 7">
    <name type="scientific">Moschus moschiferus</name>
    <name type="common">Siberian musk deer</name>
    <name type="synonym">Moschus sibiricus</name>
    <dbReference type="NCBI Taxonomy" id="68415"/>
    <lineage>
        <taxon>Eukaryota</taxon>
        <taxon>Metazoa</taxon>
        <taxon>Chordata</taxon>
        <taxon>Craniata</taxon>
        <taxon>Vertebrata</taxon>
        <taxon>Euteleostomi</taxon>
        <taxon>Mammalia</taxon>
        <taxon>Eutheria</taxon>
        <taxon>Laurasiatheria</taxon>
        <taxon>Artiodactyla</taxon>
        <taxon>Ruminantia</taxon>
        <taxon>Pecora</taxon>
        <taxon>Moschidae</taxon>
        <taxon>Moschus</taxon>
    </lineage>
</organism>
<dbReference type="Gene3D" id="3.30.70.330">
    <property type="match status" value="1"/>
</dbReference>
<dbReference type="SUPFAM" id="SSF54928">
    <property type="entry name" value="RNA-binding domain, RBD"/>
    <property type="match status" value="1"/>
</dbReference>
<feature type="region of interest" description="Disordered" evidence="4">
    <location>
        <begin position="66"/>
        <end position="127"/>
    </location>
</feature>
<dbReference type="PROSITE" id="PS50102">
    <property type="entry name" value="RRM"/>
    <property type="match status" value="1"/>
</dbReference>
<protein>
    <recommendedName>
        <fullName evidence="5">RRM domain-containing protein</fullName>
    </recommendedName>
</protein>
<dbReference type="Ensembl" id="ENSMMST00000005354.1">
    <property type="protein sequence ID" value="ENSMMSP00000004925.1"/>
    <property type="gene ID" value="ENSMMSG00000003703.1"/>
</dbReference>
<keyword evidence="2 3" id="KW-0694">RNA-binding</keyword>
<dbReference type="PANTHER" id="PTHR15481">
    <property type="entry name" value="RIBONUCLEIC ACID BINDING PROTEIN S1"/>
    <property type="match status" value="1"/>
</dbReference>
<feature type="compositionally biased region" description="Basic residues" evidence="4">
    <location>
        <begin position="104"/>
        <end position="115"/>
    </location>
</feature>
<evidence type="ECO:0000313" key="6">
    <source>
        <dbReference type="Ensembl" id="ENSMMSP00000004925.1"/>
    </source>
</evidence>
<dbReference type="InterPro" id="IPR012677">
    <property type="entry name" value="Nucleotide-bd_a/b_plait_sf"/>
</dbReference>
<sequence>MITIFSTFGRVRAIDLRGERMRAHPSPGHAYVEFENPEAAAKALKHMDGGRIDGWQITATAVLAPWPQPPFRRLSPPRRMLPPPPTWHRLRRSRSRSPLGRSPERRRPRSPRRPCHWSGSSSSSCRR</sequence>
<dbReference type="InterPro" id="IPR035979">
    <property type="entry name" value="RBD_domain_sf"/>
</dbReference>
<dbReference type="GO" id="GO:0003723">
    <property type="term" value="F:RNA binding"/>
    <property type="evidence" value="ECO:0007669"/>
    <property type="project" value="UniProtKB-UniRule"/>
</dbReference>
<dbReference type="Pfam" id="PF00076">
    <property type="entry name" value="RRM_1"/>
    <property type="match status" value="1"/>
</dbReference>
<evidence type="ECO:0000256" key="1">
    <source>
        <dbReference type="ARBA" id="ARBA00010269"/>
    </source>
</evidence>
<reference evidence="6" key="2">
    <citation type="submission" date="2025-09" db="UniProtKB">
        <authorList>
            <consortium name="Ensembl"/>
        </authorList>
    </citation>
    <scope>IDENTIFICATION</scope>
</reference>
<comment type="similarity">
    <text evidence="1">Belongs to the splicing factor SR family.</text>
</comment>
<accession>A0A8C6CPZ3</accession>
<dbReference type="GeneTree" id="ENSGT00730000111029"/>
<evidence type="ECO:0000259" key="5">
    <source>
        <dbReference type="PROSITE" id="PS50102"/>
    </source>
</evidence>
<dbReference type="PANTHER" id="PTHR15481:SF2">
    <property type="entry name" value="RNA-BINDING PROTEIN WITH SERINE-RICH DOMAIN 1"/>
    <property type="match status" value="1"/>
</dbReference>
<dbReference type="GO" id="GO:0061574">
    <property type="term" value="C:ASAP complex"/>
    <property type="evidence" value="ECO:0007669"/>
    <property type="project" value="TreeGrafter"/>
</dbReference>
<evidence type="ECO:0000256" key="2">
    <source>
        <dbReference type="ARBA" id="ARBA00022884"/>
    </source>
</evidence>
<dbReference type="GO" id="GO:0000398">
    <property type="term" value="P:mRNA splicing, via spliceosome"/>
    <property type="evidence" value="ECO:0007669"/>
    <property type="project" value="TreeGrafter"/>
</dbReference>
<dbReference type="GO" id="GO:0005654">
    <property type="term" value="C:nucleoplasm"/>
    <property type="evidence" value="ECO:0007669"/>
    <property type="project" value="TreeGrafter"/>
</dbReference>
<evidence type="ECO:0000256" key="4">
    <source>
        <dbReference type="SAM" id="MobiDB-lite"/>
    </source>
</evidence>
<dbReference type="InterPro" id="IPR000504">
    <property type="entry name" value="RRM_dom"/>
</dbReference>
<dbReference type="Proteomes" id="UP000694544">
    <property type="component" value="Unplaced"/>
</dbReference>
<feature type="compositionally biased region" description="Low complexity" evidence="4">
    <location>
        <begin position="118"/>
        <end position="127"/>
    </location>
</feature>
<feature type="domain" description="RRM" evidence="5">
    <location>
        <begin position="1"/>
        <end position="64"/>
    </location>
</feature>
<proteinExistence type="inferred from homology"/>
<keyword evidence="7" id="KW-1185">Reference proteome</keyword>
<dbReference type="GO" id="GO:0005737">
    <property type="term" value="C:cytoplasm"/>
    <property type="evidence" value="ECO:0007669"/>
    <property type="project" value="TreeGrafter"/>
</dbReference>
<reference evidence="6" key="1">
    <citation type="submission" date="2025-08" db="UniProtKB">
        <authorList>
            <consortium name="Ensembl"/>
        </authorList>
    </citation>
    <scope>IDENTIFICATION</scope>
</reference>
<dbReference type="AlphaFoldDB" id="A0A8C6CPZ3"/>
<evidence type="ECO:0000313" key="7">
    <source>
        <dbReference type="Proteomes" id="UP000694544"/>
    </source>
</evidence>